<name>A0A1B4Y5N9_MYCUL</name>
<evidence type="ECO:0000313" key="6">
    <source>
        <dbReference type="Proteomes" id="UP000218067"/>
    </source>
</evidence>
<dbReference type="GO" id="GO:0008270">
    <property type="term" value="F:zinc ion binding"/>
    <property type="evidence" value="ECO:0007669"/>
    <property type="project" value="UniProtKB-UniRule"/>
</dbReference>
<reference evidence="5 6" key="1">
    <citation type="submission" date="2016-08" db="EMBL/GenBank/DDBJ databases">
        <title>Complete genome sequence of Mycobacterium shinshuense, a subspecies of M. ulcerans.</title>
        <authorList>
            <person name="Yoshida M."/>
            <person name="Ogura Y."/>
            <person name="Hayashi T."/>
            <person name="Hoshino Y."/>
        </authorList>
    </citation>
    <scope>NUCLEOTIDE SEQUENCE [LARGE SCALE GENOMIC DNA]</scope>
    <source>
        <strain evidence="6">ATCC 33728</strain>
    </source>
</reference>
<evidence type="ECO:0000313" key="5">
    <source>
        <dbReference type="EMBL" id="BAV42353.1"/>
    </source>
</evidence>
<feature type="binding site" evidence="4">
    <location>
        <position position="21"/>
    </location>
    <ligand>
        <name>Ni(2+)</name>
        <dbReference type="ChEBI" id="CHEBI:49786"/>
    </ligand>
</feature>
<organism evidence="5 6">
    <name type="scientific">Mycobacterium ulcerans subsp. shinshuense</name>
    <dbReference type="NCBI Taxonomy" id="1124626"/>
    <lineage>
        <taxon>Bacteria</taxon>
        <taxon>Bacillati</taxon>
        <taxon>Actinomycetota</taxon>
        <taxon>Actinomycetes</taxon>
        <taxon>Mycobacteriales</taxon>
        <taxon>Mycobacteriaceae</taxon>
        <taxon>Mycobacterium</taxon>
        <taxon>Mycobacterium ulcerans group</taxon>
    </lineage>
</organism>
<comment type="similarity">
    <text evidence="4">Belongs to the HypA/HybF family.</text>
</comment>
<dbReference type="Proteomes" id="UP000218067">
    <property type="component" value="Chromosome"/>
</dbReference>
<feature type="binding site" evidence="4">
    <location>
        <position position="109"/>
    </location>
    <ligand>
        <name>Zn(2+)</name>
        <dbReference type="ChEBI" id="CHEBI:29105"/>
    </ligand>
</feature>
<evidence type="ECO:0000256" key="2">
    <source>
        <dbReference type="ARBA" id="ARBA00022723"/>
    </source>
</evidence>
<dbReference type="GO" id="GO:0016151">
    <property type="term" value="F:nickel cation binding"/>
    <property type="evidence" value="ECO:0007669"/>
    <property type="project" value="UniProtKB-UniRule"/>
</dbReference>
<proteinExistence type="inferred from homology"/>
<sequence length="130" mass="14445">MAPVRIHGVEQAHELRLPPMHELALCEAIANVVKTHADGRHVEVVRVRVGALRQVVPESLSFCWTLVRDSENMPDAELELECVTAEVRCRACGQQSEITSAWSIWCPQCDSSDVEVLHGNEFLVTSLDVS</sequence>
<dbReference type="InterPro" id="IPR000688">
    <property type="entry name" value="HypA/HybF"/>
</dbReference>
<dbReference type="EMBL" id="AP017624">
    <property type="protein sequence ID" value="BAV42353.1"/>
    <property type="molecule type" value="Genomic_DNA"/>
</dbReference>
<dbReference type="PIRSF" id="PIRSF004761">
    <property type="entry name" value="Hydrgn_mat_HypA"/>
    <property type="match status" value="1"/>
</dbReference>
<gene>
    <name evidence="4 5" type="primary">hypA</name>
    <name evidence="5" type="ORF">SHTP_3316</name>
</gene>
<dbReference type="Pfam" id="PF01155">
    <property type="entry name" value="HypA"/>
    <property type="match status" value="1"/>
</dbReference>
<dbReference type="AlphaFoldDB" id="A0A1B4Y5N9"/>
<evidence type="ECO:0000256" key="1">
    <source>
        <dbReference type="ARBA" id="ARBA00022596"/>
    </source>
</evidence>
<keyword evidence="3 4" id="KW-0862">Zinc</keyword>
<protein>
    <recommendedName>
        <fullName evidence="4">Hydrogenase maturation factor HypA</fullName>
    </recommendedName>
</protein>
<evidence type="ECO:0000256" key="4">
    <source>
        <dbReference type="HAMAP-Rule" id="MF_00213"/>
    </source>
</evidence>
<dbReference type="PANTHER" id="PTHR34535:SF3">
    <property type="entry name" value="HYDROGENASE MATURATION FACTOR HYPA"/>
    <property type="match status" value="1"/>
</dbReference>
<feature type="binding site" evidence="4">
    <location>
        <position position="92"/>
    </location>
    <ligand>
        <name>Zn(2+)</name>
        <dbReference type="ChEBI" id="CHEBI:29105"/>
    </ligand>
</feature>
<feature type="binding site" evidence="4">
    <location>
        <position position="89"/>
    </location>
    <ligand>
        <name>Zn(2+)</name>
        <dbReference type="ChEBI" id="CHEBI:29105"/>
    </ligand>
</feature>
<evidence type="ECO:0000256" key="3">
    <source>
        <dbReference type="ARBA" id="ARBA00022833"/>
    </source>
</evidence>
<dbReference type="Gene3D" id="3.30.2320.80">
    <property type="match status" value="1"/>
</dbReference>
<dbReference type="PANTHER" id="PTHR34535">
    <property type="entry name" value="HYDROGENASE MATURATION FACTOR HYPA"/>
    <property type="match status" value="1"/>
</dbReference>
<keyword evidence="1 4" id="KW-0533">Nickel</keyword>
<dbReference type="HAMAP" id="MF_00213">
    <property type="entry name" value="HypA_HybF"/>
    <property type="match status" value="1"/>
</dbReference>
<dbReference type="GO" id="GO:0051604">
    <property type="term" value="P:protein maturation"/>
    <property type="evidence" value="ECO:0007669"/>
    <property type="project" value="InterPro"/>
</dbReference>
<feature type="binding site" evidence="4">
    <location>
        <position position="106"/>
    </location>
    <ligand>
        <name>Zn(2+)</name>
        <dbReference type="ChEBI" id="CHEBI:29105"/>
    </ligand>
</feature>
<comment type="function">
    <text evidence="4">Involved in the maturation of [NiFe] hydrogenases. Required for nickel insertion into the metal center of the hydrogenase.</text>
</comment>
<keyword evidence="2 4" id="KW-0479">Metal-binding</keyword>
<accession>A0A1B4Y5N9</accession>